<sequence length="89" mass="10193">MIKAIIFILFTTLLVYANSASVLSSMSKTQAQLVLTYEAQIKELNKTALMQSQNFVEEKNNIFLTLRKNKLLLNNILIKSNENDEENIK</sequence>
<gene>
    <name evidence="1" type="ORF">CAV_1096</name>
</gene>
<dbReference type="AlphaFoldDB" id="A0A222MYR2"/>
<evidence type="ECO:0000313" key="2">
    <source>
        <dbReference type="Proteomes" id="UP000201169"/>
    </source>
</evidence>
<dbReference type="KEGG" id="cavi:CAV_1096"/>
<name>A0A222MYR2_9BACT</name>
<organism evidence="1 2">
    <name type="scientific">Campylobacter avium LMG 24591</name>
    <dbReference type="NCBI Taxonomy" id="522484"/>
    <lineage>
        <taxon>Bacteria</taxon>
        <taxon>Pseudomonadati</taxon>
        <taxon>Campylobacterota</taxon>
        <taxon>Epsilonproteobacteria</taxon>
        <taxon>Campylobacterales</taxon>
        <taxon>Campylobacteraceae</taxon>
        <taxon>Campylobacter</taxon>
    </lineage>
</organism>
<accession>A0A222MYR2</accession>
<dbReference type="RefSeq" id="WP_094325489.1">
    <property type="nucleotide sequence ID" value="NZ_CP022347.1"/>
</dbReference>
<proteinExistence type="predicted"/>
<dbReference type="Proteomes" id="UP000201169">
    <property type="component" value="Chromosome"/>
</dbReference>
<dbReference type="EMBL" id="CP022347">
    <property type="protein sequence ID" value="ASQ30736.1"/>
    <property type="molecule type" value="Genomic_DNA"/>
</dbReference>
<protein>
    <submittedName>
        <fullName evidence="1">Uncharacterized protein</fullName>
    </submittedName>
</protein>
<evidence type="ECO:0000313" key="1">
    <source>
        <dbReference type="EMBL" id="ASQ30736.1"/>
    </source>
</evidence>
<keyword evidence="2" id="KW-1185">Reference proteome</keyword>
<reference evidence="1 2" key="1">
    <citation type="submission" date="2017-07" db="EMBL/GenBank/DDBJ databases">
        <title>Analysis of two Campylobacter avium genomes and identification of a novel hippuricase gene.</title>
        <authorList>
            <person name="Miller W.G."/>
            <person name="Chapman M.H."/>
            <person name="Yee E."/>
            <person name="Revez J."/>
            <person name="Bono J.L."/>
            <person name="Rossi M."/>
        </authorList>
    </citation>
    <scope>NUCLEOTIDE SEQUENCE [LARGE SCALE GENOMIC DNA]</scope>
    <source>
        <strain evidence="1 2">LMG 24591</strain>
    </source>
</reference>